<accession>A0AAD1D290</accession>
<dbReference type="KEGG" id="smic:SmB9_00660"/>
<feature type="transmembrane region" description="Helical" evidence="7">
    <location>
        <begin position="41"/>
        <end position="65"/>
    </location>
</feature>
<feature type="transmembrane region" description="Helical" evidence="7">
    <location>
        <begin position="225"/>
        <end position="246"/>
    </location>
</feature>
<dbReference type="InterPro" id="IPR036259">
    <property type="entry name" value="MFS_trans_sf"/>
</dbReference>
<evidence type="ECO:0000313" key="8">
    <source>
        <dbReference type="EMBL" id="BBE32408.1"/>
    </source>
</evidence>
<name>A0AAD1D290_SPHMI</name>
<reference evidence="8 10" key="1">
    <citation type="submission" date="2018-06" db="EMBL/GenBank/DDBJ databases">
        <title>Complete Genome Sequence of the Microcystin-Degrading Bacterium Sphingosinicella microcystinivorans Strain B-9.</title>
        <authorList>
            <person name="Jin H."/>
            <person name="Nishizawa T."/>
            <person name="Guo Y."/>
            <person name="Nishizawa A."/>
            <person name="Park H."/>
            <person name="Kato H."/>
            <person name="Tsuji K."/>
            <person name="Harada K."/>
        </authorList>
    </citation>
    <scope>NUCLEOTIDE SEQUENCE [LARGE SCALE GENOMIC DNA]</scope>
    <source>
        <strain evidence="8 10">B9</strain>
    </source>
</reference>
<evidence type="ECO:0000256" key="2">
    <source>
        <dbReference type="ARBA" id="ARBA00022448"/>
    </source>
</evidence>
<feature type="transmembrane region" description="Helical" evidence="7">
    <location>
        <begin position="319"/>
        <end position="339"/>
    </location>
</feature>
<reference evidence="9 11" key="2">
    <citation type="submission" date="2018-10" db="EMBL/GenBank/DDBJ databases">
        <title>Genomic Encyclopedia of Type Strains, Phase IV (KMG-IV): sequencing the most valuable type-strain genomes for metagenomic binning, comparative biology and taxonomic classification.</title>
        <authorList>
            <person name="Goeker M."/>
        </authorList>
    </citation>
    <scope>NUCLEOTIDE SEQUENCE [LARGE SCALE GENOMIC DNA]</scope>
    <source>
        <strain evidence="9 11">DSM 19791</strain>
    </source>
</reference>
<sequence>MNTRFNVGPAHPPGPSARAREEEAAFAALYRLSAIEIWERLSYYLLMTLLVLALTAPVTGGGFGWSAAAALGLYGGLVAAVQALPVAGGALSDSLLGPARALRIGAILMLLGHMTLAVPHMVPIMWERIDPEFDRSRFLATQIDLQFCDGSLPERLIVGSLYAGLALVALGNALFKPNISAIIGRLGFGSHAARDAGFSLFHMFVNLGGLIAILLGGWVAERFGYGPAFTLAGFGMVAALGLMHVFRAIIASPVDGIAHPAQTAPATNREAPLPAKWILPVSVVLVAVTLFGVTLFQVLGTLNLYAASRVEASLWGVDFPPVWILSANPIVMLLVMPPLAKRWREGRGPGAKAAISGKAAVGFAFLALAFGSLAAAEFLAREAVVPTLVLAAAIALITIAELLVGPSALSAITRIIPANRGALGAGMFYAALGLGGFLSGQIGASAQDVGFLAIFNVIAGCCGAIAAGLFLSRRAAARIGL</sequence>
<dbReference type="InterPro" id="IPR050171">
    <property type="entry name" value="MFS_Transporters"/>
</dbReference>
<feature type="transmembrane region" description="Helical" evidence="7">
    <location>
        <begin position="359"/>
        <end position="376"/>
    </location>
</feature>
<feature type="transmembrane region" description="Helical" evidence="7">
    <location>
        <begin position="449"/>
        <end position="471"/>
    </location>
</feature>
<evidence type="ECO:0000256" key="3">
    <source>
        <dbReference type="ARBA" id="ARBA00022475"/>
    </source>
</evidence>
<feature type="transmembrane region" description="Helical" evidence="7">
    <location>
        <begin position="421"/>
        <end position="443"/>
    </location>
</feature>
<dbReference type="EMBL" id="AP018711">
    <property type="protein sequence ID" value="BBE32408.1"/>
    <property type="molecule type" value="Genomic_DNA"/>
</dbReference>
<feature type="transmembrane region" description="Helical" evidence="7">
    <location>
        <begin position="71"/>
        <end position="92"/>
    </location>
</feature>
<feature type="transmembrane region" description="Helical" evidence="7">
    <location>
        <begin position="196"/>
        <end position="219"/>
    </location>
</feature>
<protein>
    <submittedName>
        <fullName evidence="8">MFS transporter</fullName>
    </submittedName>
    <submittedName>
        <fullName evidence="9">POT family proton-dependent oligopeptide transporter</fullName>
    </submittedName>
</protein>
<dbReference type="Proteomes" id="UP000275727">
    <property type="component" value="Chromosome"/>
</dbReference>
<dbReference type="PANTHER" id="PTHR23517:SF15">
    <property type="entry name" value="PROTON-DEPENDENT OLIGOPEPTIDE FAMILY TRANSPORT PROTEIN"/>
    <property type="match status" value="1"/>
</dbReference>
<keyword evidence="2" id="KW-0813">Transport</keyword>
<keyword evidence="3" id="KW-1003">Cell membrane</keyword>
<feature type="transmembrane region" description="Helical" evidence="7">
    <location>
        <begin position="104"/>
        <end position="126"/>
    </location>
</feature>
<dbReference type="EMBL" id="RBWX01000008">
    <property type="protein sequence ID" value="RKS88661.1"/>
    <property type="molecule type" value="Genomic_DNA"/>
</dbReference>
<proteinExistence type="predicted"/>
<dbReference type="AlphaFoldDB" id="A0AAD1D290"/>
<evidence type="ECO:0000256" key="4">
    <source>
        <dbReference type="ARBA" id="ARBA00022692"/>
    </source>
</evidence>
<evidence type="ECO:0000313" key="10">
    <source>
        <dbReference type="Proteomes" id="UP000275727"/>
    </source>
</evidence>
<evidence type="ECO:0000256" key="5">
    <source>
        <dbReference type="ARBA" id="ARBA00022989"/>
    </source>
</evidence>
<feature type="transmembrane region" description="Helical" evidence="7">
    <location>
        <begin position="388"/>
        <end position="409"/>
    </location>
</feature>
<feature type="transmembrane region" description="Helical" evidence="7">
    <location>
        <begin position="277"/>
        <end position="299"/>
    </location>
</feature>
<dbReference type="GO" id="GO:0005886">
    <property type="term" value="C:plasma membrane"/>
    <property type="evidence" value="ECO:0007669"/>
    <property type="project" value="UniProtKB-SubCell"/>
</dbReference>
<dbReference type="SUPFAM" id="SSF103473">
    <property type="entry name" value="MFS general substrate transporter"/>
    <property type="match status" value="1"/>
</dbReference>
<dbReference type="GO" id="GO:0022857">
    <property type="term" value="F:transmembrane transporter activity"/>
    <property type="evidence" value="ECO:0007669"/>
    <property type="project" value="InterPro"/>
</dbReference>
<evidence type="ECO:0000256" key="1">
    <source>
        <dbReference type="ARBA" id="ARBA00004651"/>
    </source>
</evidence>
<keyword evidence="5 7" id="KW-1133">Transmembrane helix</keyword>
<evidence type="ECO:0000313" key="9">
    <source>
        <dbReference type="EMBL" id="RKS88661.1"/>
    </source>
</evidence>
<gene>
    <name evidence="9" type="ORF">DFR51_1862</name>
    <name evidence="8" type="ORF">SmB9_00660</name>
</gene>
<keyword evidence="11" id="KW-1185">Reference proteome</keyword>
<keyword evidence="6 7" id="KW-0472">Membrane</keyword>
<evidence type="ECO:0000256" key="6">
    <source>
        <dbReference type="ARBA" id="ARBA00023136"/>
    </source>
</evidence>
<dbReference type="InterPro" id="IPR000109">
    <property type="entry name" value="POT_fam"/>
</dbReference>
<evidence type="ECO:0000313" key="11">
    <source>
        <dbReference type="Proteomes" id="UP000276029"/>
    </source>
</evidence>
<organism evidence="8 10">
    <name type="scientific">Sphingosinicella microcystinivorans</name>
    <dbReference type="NCBI Taxonomy" id="335406"/>
    <lineage>
        <taxon>Bacteria</taxon>
        <taxon>Pseudomonadati</taxon>
        <taxon>Pseudomonadota</taxon>
        <taxon>Alphaproteobacteria</taxon>
        <taxon>Sphingomonadales</taxon>
        <taxon>Sphingosinicellaceae</taxon>
        <taxon>Sphingosinicella</taxon>
    </lineage>
</organism>
<dbReference type="PANTHER" id="PTHR23517">
    <property type="entry name" value="RESISTANCE PROTEIN MDTM, PUTATIVE-RELATED-RELATED"/>
    <property type="match status" value="1"/>
</dbReference>
<evidence type="ECO:0000256" key="7">
    <source>
        <dbReference type="SAM" id="Phobius"/>
    </source>
</evidence>
<dbReference type="Pfam" id="PF00854">
    <property type="entry name" value="PTR2"/>
    <property type="match status" value="2"/>
</dbReference>
<dbReference type="Proteomes" id="UP000276029">
    <property type="component" value="Unassembled WGS sequence"/>
</dbReference>
<comment type="subcellular location">
    <subcellularLocation>
        <location evidence="1">Cell membrane</location>
        <topology evidence="1">Multi-pass membrane protein</topology>
    </subcellularLocation>
</comment>
<feature type="transmembrane region" description="Helical" evidence="7">
    <location>
        <begin position="156"/>
        <end position="175"/>
    </location>
</feature>
<keyword evidence="4 7" id="KW-0812">Transmembrane</keyword>
<dbReference type="Gene3D" id="1.20.1250.20">
    <property type="entry name" value="MFS general substrate transporter like domains"/>
    <property type="match status" value="2"/>
</dbReference>